<protein>
    <submittedName>
        <fullName evidence="4">PH domain-containing protein</fullName>
    </submittedName>
</protein>
<dbReference type="RefSeq" id="WP_182606712.1">
    <property type="nucleotide sequence ID" value="NZ_VKHT01000419.1"/>
</dbReference>
<keyword evidence="2" id="KW-0472">Membrane</keyword>
<feature type="region of interest" description="Disordered" evidence="1">
    <location>
        <begin position="125"/>
        <end position="162"/>
    </location>
</feature>
<name>A0A7W3TES3_9ACTN</name>
<keyword evidence="5" id="KW-1185">Reference proteome</keyword>
<comment type="caution">
    <text evidence="4">The sequence shown here is derived from an EMBL/GenBank/DDBJ whole genome shotgun (WGS) entry which is preliminary data.</text>
</comment>
<reference evidence="5" key="1">
    <citation type="submission" date="2019-10" db="EMBL/GenBank/DDBJ databases">
        <title>Streptomyces sp. nov., a novel actinobacterium isolated from alkaline environment.</title>
        <authorList>
            <person name="Golinska P."/>
        </authorList>
    </citation>
    <scope>NUCLEOTIDE SEQUENCE [LARGE SCALE GENOMIC DNA]</scope>
    <source>
        <strain evidence="5">DSM 42118</strain>
    </source>
</reference>
<dbReference type="Proteomes" id="UP000538929">
    <property type="component" value="Unassembled WGS sequence"/>
</dbReference>
<organism evidence="4 5">
    <name type="scientific">Streptomyces alkaliphilus</name>
    <dbReference type="NCBI Taxonomy" id="1472722"/>
    <lineage>
        <taxon>Bacteria</taxon>
        <taxon>Bacillati</taxon>
        <taxon>Actinomycetota</taxon>
        <taxon>Actinomycetes</taxon>
        <taxon>Kitasatosporales</taxon>
        <taxon>Streptomycetaceae</taxon>
        <taxon>Streptomyces</taxon>
    </lineage>
</organism>
<dbReference type="EMBL" id="VKHT01000419">
    <property type="protein sequence ID" value="MBB0245190.1"/>
    <property type="molecule type" value="Genomic_DNA"/>
</dbReference>
<feature type="domain" description="Low molecular weight protein antigen 6 PH" evidence="3">
    <location>
        <begin position="65"/>
        <end position="121"/>
    </location>
</feature>
<proteinExistence type="predicted"/>
<feature type="transmembrane region" description="Helical" evidence="2">
    <location>
        <begin position="44"/>
        <end position="64"/>
    </location>
</feature>
<evidence type="ECO:0000256" key="2">
    <source>
        <dbReference type="SAM" id="Phobius"/>
    </source>
</evidence>
<evidence type="ECO:0000259" key="3">
    <source>
        <dbReference type="Pfam" id="PF10756"/>
    </source>
</evidence>
<feature type="transmembrane region" description="Helical" evidence="2">
    <location>
        <begin position="12"/>
        <end position="32"/>
    </location>
</feature>
<accession>A0A7W3TES3</accession>
<sequence>MTSEPQEYADRSYRSGPAIAGGVLLLGLAAWMGGDALLRGDGRVPLFAVAGLLTVVPLIVAFTVRPVVLAGDNRVLIRNPFRTIHVPWGAVETVRARYSAELLTEGAVYQLWAIPVSLRERGKATRHNQRLAAGEEPRGGLLGTMRGPSAPQDNQPRTAPADASVAELRELAERRREEPEAAGTVTIRWAWELMAPAAFGALLLMILWVTG</sequence>
<evidence type="ECO:0000256" key="1">
    <source>
        <dbReference type="SAM" id="MobiDB-lite"/>
    </source>
</evidence>
<feature type="transmembrane region" description="Helical" evidence="2">
    <location>
        <begin position="189"/>
        <end position="209"/>
    </location>
</feature>
<dbReference type="InterPro" id="IPR019692">
    <property type="entry name" value="CFP-6_PH"/>
</dbReference>
<keyword evidence="2" id="KW-1133">Transmembrane helix</keyword>
<gene>
    <name evidence="4" type="ORF">FNQ90_14010</name>
</gene>
<evidence type="ECO:0000313" key="5">
    <source>
        <dbReference type="Proteomes" id="UP000538929"/>
    </source>
</evidence>
<evidence type="ECO:0000313" key="4">
    <source>
        <dbReference type="EMBL" id="MBB0245190.1"/>
    </source>
</evidence>
<keyword evidence="2" id="KW-0812">Transmembrane</keyword>
<dbReference type="AlphaFoldDB" id="A0A7W3TES3"/>
<dbReference type="Pfam" id="PF10756">
    <property type="entry name" value="bPH_6"/>
    <property type="match status" value="1"/>
</dbReference>